<dbReference type="PRINTS" id="PR00080">
    <property type="entry name" value="SDRFAMILY"/>
</dbReference>
<name>A0A927F7N7_9BACT</name>
<dbReference type="PANTHER" id="PTHR44196:SF1">
    <property type="entry name" value="DEHYDROGENASE_REDUCTASE SDR FAMILY MEMBER 7B"/>
    <property type="match status" value="1"/>
</dbReference>
<accession>A0A927F7N7</accession>
<dbReference type="InterPro" id="IPR002347">
    <property type="entry name" value="SDR_fam"/>
</dbReference>
<dbReference type="AlphaFoldDB" id="A0A927F7N7"/>
<dbReference type="SUPFAM" id="SSF51735">
    <property type="entry name" value="NAD(P)-binding Rossmann-fold domains"/>
    <property type="match status" value="1"/>
</dbReference>
<dbReference type="InterPro" id="IPR020904">
    <property type="entry name" value="Sc_DH/Rdtase_CS"/>
</dbReference>
<evidence type="ECO:0000256" key="2">
    <source>
        <dbReference type="ARBA" id="ARBA00023002"/>
    </source>
</evidence>
<dbReference type="InterPro" id="IPR036291">
    <property type="entry name" value="NAD(P)-bd_dom_sf"/>
</dbReference>
<evidence type="ECO:0000313" key="5">
    <source>
        <dbReference type="Proteomes" id="UP000622317"/>
    </source>
</evidence>
<keyword evidence="2" id="KW-0560">Oxidoreductase</keyword>
<dbReference type="EMBL" id="JACYFG010000007">
    <property type="protein sequence ID" value="MBD5779231.1"/>
    <property type="molecule type" value="Genomic_DNA"/>
</dbReference>
<dbReference type="PROSITE" id="PS00061">
    <property type="entry name" value="ADH_SHORT"/>
    <property type="match status" value="1"/>
</dbReference>
<keyword evidence="5" id="KW-1185">Reference proteome</keyword>
<dbReference type="RefSeq" id="WP_191616365.1">
    <property type="nucleotide sequence ID" value="NZ_JACYFG010000007.1"/>
</dbReference>
<gene>
    <name evidence="4" type="ORF">IEN85_06980</name>
</gene>
<proteinExistence type="inferred from homology"/>
<protein>
    <submittedName>
        <fullName evidence="4">SDR family NAD(P)-dependent oxidoreductase</fullName>
    </submittedName>
</protein>
<sequence>MRLAGKKALVTGASRGIGRAIAEALAAAGMQVFGTSRNPGEVEWPQSISPLRLDLSSSASVEAAWGEGRISEIGCDVLVNNAGAGVFGGFGESGFEQWEGQVQSMLLGSMKLAHLAMKQWTEERPGVLVNVGSLAVEYPIPYMSGYNAAKAGLAAFCESLRLERDPRLARVLELRLGDVNTRFNDYMQVDLKGTRQERVWAAMCRHVANGPSAEHVAKQLVKYIGSDKQGVVRVGGFFQAFVASLFHRMVSQKTKQAANLRYYNVGNDR</sequence>
<dbReference type="PANTHER" id="PTHR44196">
    <property type="entry name" value="DEHYDROGENASE/REDUCTASE SDR FAMILY MEMBER 7B"/>
    <property type="match status" value="1"/>
</dbReference>
<dbReference type="Proteomes" id="UP000622317">
    <property type="component" value="Unassembled WGS sequence"/>
</dbReference>
<dbReference type="GO" id="GO:0016020">
    <property type="term" value="C:membrane"/>
    <property type="evidence" value="ECO:0007669"/>
    <property type="project" value="TreeGrafter"/>
</dbReference>
<evidence type="ECO:0000256" key="3">
    <source>
        <dbReference type="RuleBase" id="RU000363"/>
    </source>
</evidence>
<dbReference type="GO" id="GO:0016491">
    <property type="term" value="F:oxidoreductase activity"/>
    <property type="evidence" value="ECO:0007669"/>
    <property type="project" value="UniProtKB-KW"/>
</dbReference>
<comment type="caution">
    <text evidence="4">The sequence shown here is derived from an EMBL/GenBank/DDBJ whole genome shotgun (WGS) entry which is preliminary data.</text>
</comment>
<dbReference type="Pfam" id="PF00106">
    <property type="entry name" value="adh_short"/>
    <property type="match status" value="1"/>
</dbReference>
<dbReference type="PRINTS" id="PR00081">
    <property type="entry name" value="GDHRDH"/>
</dbReference>
<reference evidence="4" key="1">
    <citation type="submission" date="2020-09" db="EMBL/GenBank/DDBJ databases">
        <title>Pelagicoccus enzymogenes sp. nov. with an EPS production, isolated from marine sediment.</title>
        <authorList>
            <person name="Feng X."/>
        </authorList>
    </citation>
    <scope>NUCLEOTIDE SEQUENCE</scope>
    <source>
        <strain evidence="4">NFK12</strain>
    </source>
</reference>
<evidence type="ECO:0000313" key="4">
    <source>
        <dbReference type="EMBL" id="MBD5779231.1"/>
    </source>
</evidence>
<dbReference type="Gene3D" id="3.40.50.720">
    <property type="entry name" value="NAD(P)-binding Rossmann-like Domain"/>
    <property type="match status" value="1"/>
</dbReference>
<organism evidence="4 5">
    <name type="scientific">Pelagicoccus enzymogenes</name>
    <dbReference type="NCBI Taxonomy" id="2773457"/>
    <lineage>
        <taxon>Bacteria</taxon>
        <taxon>Pseudomonadati</taxon>
        <taxon>Verrucomicrobiota</taxon>
        <taxon>Opitutia</taxon>
        <taxon>Puniceicoccales</taxon>
        <taxon>Pelagicoccaceae</taxon>
        <taxon>Pelagicoccus</taxon>
    </lineage>
</organism>
<evidence type="ECO:0000256" key="1">
    <source>
        <dbReference type="ARBA" id="ARBA00006484"/>
    </source>
</evidence>
<comment type="similarity">
    <text evidence="1 3">Belongs to the short-chain dehydrogenases/reductases (SDR) family.</text>
</comment>